<gene>
    <name evidence="6" type="primary">crtI</name>
    <name evidence="6" type="ORF">PU560_07910</name>
</gene>
<evidence type="ECO:0000259" key="5">
    <source>
        <dbReference type="Pfam" id="PF01593"/>
    </source>
</evidence>
<keyword evidence="2 4" id="KW-0125">Carotenoid biosynthesis</keyword>
<keyword evidence="3 4" id="KW-0560">Oxidoreductase</keyword>
<dbReference type="Gene3D" id="3.50.50.60">
    <property type="entry name" value="FAD/NAD(P)-binding domain"/>
    <property type="match status" value="2"/>
</dbReference>
<dbReference type="PANTHER" id="PTHR43734:SF1">
    <property type="entry name" value="PHYTOENE DESATURASE"/>
    <property type="match status" value="1"/>
</dbReference>
<organism evidence="6 7">
    <name type="scientific">Georgenia halotolerans</name>
    <dbReference type="NCBI Taxonomy" id="3028317"/>
    <lineage>
        <taxon>Bacteria</taxon>
        <taxon>Bacillati</taxon>
        <taxon>Actinomycetota</taxon>
        <taxon>Actinomycetes</taxon>
        <taxon>Micrococcales</taxon>
        <taxon>Bogoriellaceae</taxon>
        <taxon>Georgenia</taxon>
    </lineage>
</organism>
<feature type="domain" description="Amine oxidase" evidence="5">
    <location>
        <begin position="11"/>
        <end position="515"/>
    </location>
</feature>
<keyword evidence="7" id="KW-1185">Reference proteome</keyword>
<proteinExistence type="inferred from homology"/>
<evidence type="ECO:0000256" key="4">
    <source>
        <dbReference type="RuleBase" id="RU362075"/>
    </source>
</evidence>
<evidence type="ECO:0000256" key="2">
    <source>
        <dbReference type="ARBA" id="ARBA00022746"/>
    </source>
</evidence>
<dbReference type="EMBL" id="JARACI010000872">
    <property type="protein sequence ID" value="MDD9206392.1"/>
    <property type="molecule type" value="Genomic_DNA"/>
</dbReference>
<comment type="caution">
    <text evidence="6">The sequence shown here is derived from an EMBL/GenBank/DDBJ whole genome shotgun (WGS) entry which is preliminary data.</text>
</comment>
<dbReference type="NCBIfam" id="TIGR02734">
    <property type="entry name" value="crtI_fam"/>
    <property type="match status" value="1"/>
</dbReference>
<evidence type="ECO:0000313" key="7">
    <source>
        <dbReference type="Proteomes" id="UP001165561"/>
    </source>
</evidence>
<protein>
    <submittedName>
        <fullName evidence="6">Phytoene desaturase family protein</fullName>
        <ecNumber evidence="6">1.-.-.-</ecNumber>
    </submittedName>
</protein>
<dbReference type="GO" id="GO:0016491">
    <property type="term" value="F:oxidoreductase activity"/>
    <property type="evidence" value="ECO:0007669"/>
    <property type="project" value="UniProtKB-KW"/>
</dbReference>
<comment type="similarity">
    <text evidence="4">Belongs to the carotenoid/retinoid oxidoreductase family.</text>
</comment>
<dbReference type="Proteomes" id="UP001165561">
    <property type="component" value="Unassembled WGS sequence"/>
</dbReference>
<dbReference type="InterPro" id="IPR036188">
    <property type="entry name" value="FAD/NAD-bd_sf"/>
</dbReference>
<dbReference type="Pfam" id="PF01593">
    <property type="entry name" value="Amino_oxidase"/>
    <property type="match status" value="1"/>
</dbReference>
<reference evidence="6" key="1">
    <citation type="submission" date="2023-02" db="EMBL/GenBank/DDBJ databases">
        <title>Georgenia sp.10Sc9-8, isolated from a soil sample collected from the Taklamakan desert.</title>
        <authorList>
            <person name="Liu S."/>
        </authorList>
    </citation>
    <scope>NUCLEOTIDE SEQUENCE</scope>
    <source>
        <strain evidence="6">10Sc9-8</strain>
    </source>
</reference>
<evidence type="ECO:0000256" key="3">
    <source>
        <dbReference type="ARBA" id="ARBA00023002"/>
    </source>
</evidence>
<evidence type="ECO:0000256" key="1">
    <source>
        <dbReference type="ARBA" id="ARBA00004829"/>
    </source>
</evidence>
<dbReference type="EC" id="1.-.-.-" evidence="6"/>
<dbReference type="InterPro" id="IPR014105">
    <property type="entry name" value="Carotenoid/retinoid_OxRdtase"/>
</dbReference>
<accession>A0ABT5TWG0</accession>
<name>A0ABT5TWG0_9MICO</name>
<evidence type="ECO:0000313" key="6">
    <source>
        <dbReference type="EMBL" id="MDD9206392.1"/>
    </source>
</evidence>
<dbReference type="InterPro" id="IPR002937">
    <property type="entry name" value="Amino_oxidase"/>
</dbReference>
<comment type="pathway">
    <text evidence="1 4">Carotenoid biosynthesis.</text>
</comment>
<sequence>MSRVVVVGAGVAGLATAALLAREGHEVTVLEAQEELGGRAGLWEADGFRFDTGPSWYLMPEVFDHFFRLLGTSAADQLDLERLDPAYRVFPEGRPPVDVRSDRADAVALFESVEPGAGARLSSYLDSAAEVYELAKEYFLYTTFASLLPLATPGVLARLPRLARLLTESLEARVARDFQDVRLRQVLGYPAVFLGSSPALTPSMYHLMSHLDLTEGVLYPRRGLVEVVRALARQVTAHGATVVTRARVGAITTRPRAGGLPAGPRAVVTGVGYEDAAGRRRHVPADVVVSTADLHHTETELLPPSLRTFPERWWRRRVPGPSAVMVYLGVEGRLPELEHHSLFFTEDWRTGFDRIFTDDAGVAPAPFPSPTSLYVSRPSATDATVAPPGSEALIVLVPVPPDPGLGRGGRDGRGDAWVEAVADAAIDQVAGWAGVADLRDRIHVRRTMGPGDYAAELSSWRGTALGPAHTLAQSAMFRAGNRSRKVAGLLYAGGSVIPGIGLPMCLISAELVVKRLRGDVSTTALPEPL</sequence>
<dbReference type="PANTHER" id="PTHR43734">
    <property type="entry name" value="PHYTOENE DESATURASE"/>
    <property type="match status" value="1"/>
</dbReference>
<dbReference type="SUPFAM" id="SSF51905">
    <property type="entry name" value="FAD/NAD(P)-binding domain"/>
    <property type="match status" value="1"/>
</dbReference>
<dbReference type="PRINTS" id="PR00419">
    <property type="entry name" value="ADXRDTASE"/>
</dbReference>